<accession>A0A7V4G8Z2</accession>
<name>A0A7V4G8Z2_9BACT</name>
<protein>
    <submittedName>
        <fullName evidence="1">Uncharacterized protein</fullName>
    </submittedName>
</protein>
<comment type="caution">
    <text evidence="1">The sequence shown here is derived from an EMBL/GenBank/DDBJ whole genome shotgun (WGS) entry which is preliminary data.</text>
</comment>
<proteinExistence type="predicted"/>
<sequence length="425" mass="48215">MDWVDDSLPFFLGPLHREASLASLLASFLTPFVARRDVRAFILGQDNTIQTVPLSTYADLLGAGRHVVFSNQEGISDYAHTFLLADRSVLLARWHHRLFQPLRLPRIYEPSVIDLHRQSNPLLKTDSTCNLITFNSPTPQLAVATQQELYLIDLQRWGEPEAIQRQTFNPPLEKLTGLSSSPNGQKLYLVDKGRVFNVSWSGGTWHRQSLPVGFPLAGSSSVRAFYHWFPNNRLWLLEGGRLWLATSAGQEELTFQDEEGRRLPVANLLPLPDGSLAFVDNSPQPSLWYARFRNRQAVKILGPVDARPLFFCLDRRGLLYTIETATRRLALLLPSSHRRCLSCGFVTLKNDSGTICLNCQARLHTWGRVEKPYSLWLDLDLAPLGNMPGPLTVDEHLNLYIIIMDQARLAALTFSRRDFWGEMEN</sequence>
<organism evidence="1">
    <name type="scientific">Desulfobacca acetoxidans</name>
    <dbReference type="NCBI Taxonomy" id="60893"/>
    <lineage>
        <taxon>Bacteria</taxon>
        <taxon>Pseudomonadati</taxon>
        <taxon>Thermodesulfobacteriota</taxon>
        <taxon>Desulfobaccia</taxon>
        <taxon>Desulfobaccales</taxon>
        <taxon>Desulfobaccaceae</taxon>
        <taxon>Desulfobacca</taxon>
    </lineage>
</organism>
<dbReference type="EMBL" id="DSXI01000405">
    <property type="protein sequence ID" value="HGS05451.1"/>
    <property type="molecule type" value="Genomic_DNA"/>
</dbReference>
<gene>
    <name evidence="1" type="ORF">ENT08_06900</name>
</gene>
<dbReference type="AlphaFoldDB" id="A0A7V4G8Z2"/>
<dbReference type="SUPFAM" id="SSF63829">
    <property type="entry name" value="Calcium-dependent phosphotriesterase"/>
    <property type="match status" value="1"/>
</dbReference>
<reference evidence="1" key="1">
    <citation type="journal article" date="2020" name="mSystems">
        <title>Genome- and Community-Level Interaction Insights into Carbon Utilization and Element Cycling Functions of Hydrothermarchaeota in Hydrothermal Sediment.</title>
        <authorList>
            <person name="Zhou Z."/>
            <person name="Liu Y."/>
            <person name="Xu W."/>
            <person name="Pan J."/>
            <person name="Luo Z.H."/>
            <person name="Li M."/>
        </authorList>
    </citation>
    <scope>NUCLEOTIDE SEQUENCE [LARGE SCALE GENOMIC DNA]</scope>
    <source>
        <strain evidence="1">SpSt-548</strain>
    </source>
</reference>
<evidence type="ECO:0000313" key="1">
    <source>
        <dbReference type="EMBL" id="HGS05451.1"/>
    </source>
</evidence>